<protein>
    <recommendedName>
        <fullName evidence="5">JmjC domain-containing protein</fullName>
    </recommendedName>
</protein>
<dbReference type="EMBL" id="BMNK01000001">
    <property type="protein sequence ID" value="GGP01793.1"/>
    <property type="molecule type" value="Genomic_DNA"/>
</dbReference>
<dbReference type="RefSeq" id="WP_189136918.1">
    <property type="nucleotide sequence ID" value="NZ_BMNK01000001.1"/>
</dbReference>
<name>A0A918E1Z1_9ACTN</name>
<dbReference type="Pfam" id="PF08007">
    <property type="entry name" value="JmjC_2"/>
    <property type="match status" value="1"/>
</dbReference>
<evidence type="ECO:0000256" key="3">
    <source>
        <dbReference type="ARBA" id="ARBA00023004"/>
    </source>
</evidence>
<feature type="region of interest" description="Disordered" evidence="4">
    <location>
        <begin position="326"/>
        <end position="353"/>
    </location>
</feature>
<organism evidence="6 7">
    <name type="scientific">Nonomuraea glycinis</name>
    <dbReference type="NCBI Taxonomy" id="2047744"/>
    <lineage>
        <taxon>Bacteria</taxon>
        <taxon>Bacillati</taxon>
        <taxon>Actinomycetota</taxon>
        <taxon>Actinomycetes</taxon>
        <taxon>Streptosporangiales</taxon>
        <taxon>Streptosporangiaceae</taxon>
        <taxon>Nonomuraea</taxon>
    </lineage>
</organism>
<evidence type="ECO:0000313" key="6">
    <source>
        <dbReference type="EMBL" id="GGP01793.1"/>
    </source>
</evidence>
<accession>A0A918E1Z1</accession>
<dbReference type="Gene3D" id="2.60.120.650">
    <property type="entry name" value="Cupin"/>
    <property type="match status" value="1"/>
</dbReference>
<reference evidence="6" key="2">
    <citation type="submission" date="2020-09" db="EMBL/GenBank/DDBJ databases">
        <authorList>
            <person name="Sun Q."/>
            <person name="Zhou Y."/>
        </authorList>
    </citation>
    <scope>NUCLEOTIDE SEQUENCE</scope>
    <source>
        <strain evidence="6">CGMCC 4.7430</strain>
    </source>
</reference>
<proteinExistence type="predicted"/>
<comment type="cofactor">
    <cofactor evidence="1">
        <name>Fe(2+)</name>
        <dbReference type="ChEBI" id="CHEBI:29033"/>
    </cofactor>
</comment>
<keyword evidence="2" id="KW-0479">Metal-binding</keyword>
<dbReference type="InterPro" id="IPR003347">
    <property type="entry name" value="JmjC_dom"/>
</dbReference>
<comment type="caution">
    <text evidence="6">The sequence shown here is derived from an EMBL/GenBank/DDBJ whole genome shotgun (WGS) entry which is preliminary data.</text>
</comment>
<dbReference type="AlphaFoldDB" id="A0A918E1Z1"/>
<reference evidence="6" key="1">
    <citation type="journal article" date="2014" name="Int. J. Syst. Evol. Microbiol.">
        <title>Complete genome sequence of Corynebacterium casei LMG S-19264T (=DSM 44701T), isolated from a smear-ripened cheese.</title>
        <authorList>
            <consortium name="US DOE Joint Genome Institute (JGI-PGF)"/>
            <person name="Walter F."/>
            <person name="Albersmeier A."/>
            <person name="Kalinowski J."/>
            <person name="Ruckert C."/>
        </authorList>
    </citation>
    <scope>NUCLEOTIDE SEQUENCE</scope>
    <source>
        <strain evidence="6">CGMCC 4.7430</strain>
    </source>
</reference>
<dbReference type="PANTHER" id="PTHR13096:SF8">
    <property type="entry name" value="RIBOSOMAL OXYGENASE 1"/>
    <property type="match status" value="1"/>
</dbReference>
<evidence type="ECO:0000256" key="2">
    <source>
        <dbReference type="ARBA" id="ARBA00022723"/>
    </source>
</evidence>
<evidence type="ECO:0000256" key="4">
    <source>
        <dbReference type="SAM" id="MobiDB-lite"/>
    </source>
</evidence>
<dbReference type="GO" id="GO:0051864">
    <property type="term" value="F:histone H3K36 demethylase activity"/>
    <property type="evidence" value="ECO:0007669"/>
    <property type="project" value="TreeGrafter"/>
</dbReference>
<evidence type="ECO:0000256" key="1">
    <source>
        <dbReference type="ARBA" id="ARBA00001954"/>
    </source>
</evidence>
<dbReference type="SUPFAM" id="SSF51197">
    <property type="entry name" value="Clavaminate synthase-like"/>
    <property type="match status" value="1"/>
</dbReference>
<keyword evidence="3" id="KW-0408">Iron</keyword>
<feature type="domain" description="JmjC" evidence="5">
    <location>
        <begin position="98"/>
        <end position="236"/>
    </location>
</feature>
<dbReference type="GO" id="GO:0032453">
    <property type="term" value="F:histone H3K4 demethylase activity"/>
    <property type="evidence" value="ECO:0007669"/>
    <property type="project" value="TreeGrafter"/>
</dbReference>
<dbReference type="PROSITE" id="PS51184">
    <property type="entry name" value="JMJC"/>
    <property type="match status" value="1"/>
</dbReference>
<dbReference type="InterPro" id="IPR039994">
    <property type="entry name" value="NO66-like"/>
</dbReference>
<dbReference type="PANTHER" id="PTHR13096">
    <property type="entry name" value="MINA53 MYC INDUCED NUCLEAR ANTIGEN"/>
    <property type="match status" value="1"/>
</dbReference>
<gene>
    <name evidence="6" type="ORF">GCM10012278_06450</name>
</gene>
<keyword evidence="7" id="KW-1185">Reference proteome</keyword>
<evidence type="ECO:0000259" key="5">
    <source>
        <dbReference type="PROSITE" id="PS51184"/>
    </source>
</evidence>
<dbReference type="GO" id="GO:0046872">
    <property type="term" value="F:metal ion binding"/>
    <property type="evidence" value="ECO:0007669"/>
    <property type="project" value="UniProtKB-KW"/>
</dbReference>
<evidence type="ECO:0000313" key="7">
    <source>
        <dbReference type="Proteomes" id="UP000660745"/>
    </source>
</evidence>
<dbReference type="Proteomes" id="UP000660745">
    <property type="component" value="Unassembled WGS sequence"/>
</dbReference>
<sequence length="416" mass="43978">MVGLAALVGDVEQFFTRHLGKRPLLRGGAIADVRAIASLDDIDRVITGSGLRAPGVRVVKDGTVLPQDRYTSPSTLGYAGLTDVVDPAKVTRLFRGGATIVLGTVDLLLPRLHELCKNVEMDVGHPVDANVYIAPPGANAFQVHCDAQDILVIQVYGGKRWTLFDHIVPNPGGGRMLPGLDAPSTVYDLRAGDVLYVPRGMPHLVRTDTSSSVHVTLSINTLTWADLLTDLTARILRSDAYSRPLPMGRDVARQAEPLLKQYADELAARLADSDAAALHRAIYSRPAFAEGHRTGLLRDALLDTPPPGRPDRITLRPGTWPIIANPDATTERPGATPSAAPGAASGVTPGARGRGEAVRIEVGGRAFQVAPEVADACRRLLDGGPLPVEALSADTAAGARIAEVLLALGLCTTSPH</sequence>
<feature type="compositionally biased region" description="Low complexity" evidence="4">
    <location>
        <begin position="333"/>
        <end position="351"/>
    </location>
</feature>